<feature type="binding site" evidence="12">
    <location>
        <position position="132"/>
    </location>
    <ligand>
        <name>Mg(2+)</name>
        <dbReference type="ChEBI" id="CHEBI:18420"/>
    </ligand>
</feature>
<comment type="catalytic activity">
    <reaction evidence="11">
        <text>oxaloacetate + H(+) = pyruvate + CO2</text>
        <dbReference type="Rhea" id="RHEA:15641"/>
        <dbReference type="ChEBI" id="CHEBI:15361"/>
        <dbReference type="ChEBI" id="CHEBI:15378"/>
        <dbReference type="ChEBI" id="CHEBI:16452"/>
        <dbReference type="ChEBI" id="CHEBI:16526"/>
        <dbReference type="EC" id="4.1.1.112"/>
    </reaction>
</comment>
<dbReference type="PANTHER" id="PTHR33254:SF16">
    <property type="entry name" value="BLR3842 PROTEIN"/>
    <property type="match status" value="1"/>
</dbReference>
<evidence type="ECO:0000256" key="11">
    <source>
        <dbReference type="ARBA" id="ARBA00047973"/>
    </source>
</evidence>
<protein>
    <recommendedName>
        <fullName evidence="7">Putative 4-hydroxy-4-methyl-2-oxoglutarate aldolase</fullName>
        <ecNumber evidence="6">4.1.1.112</ecNumber>
        <ecNumber evidence="5">4.1.3.17</ecNumber>
    </recommendedName>
    <alternativeName>
        <fullName evidence="10">Oxaloacetate decarboxylase</fullName>
    </alternativeName>
    <alternativeName>
        <fullName evidence="9">RraA-like protein</fullName>
    </alternativeName>
</protein>
<dbReference type="PANTHER" id="PTHR33254">
    <property type="entry name" value="4-HYDROXY-4-METHYL-2-OXOGLUTARATE ALDOLASE 3-RELATED"/>
    <property type="match status" value="1"/>
</dbReference>
<evidence type="ECO:0000256" key="4">
    <source>
        <dbReference type="ARBA" id="ARBA00011233"/>
    </source>
</evidence>
<dbReference type="InterPro" id="IPR005493">
    <property type="entry name" value="RraA/RraA-like"/>
</dbReference>
<dbReference type="Gene3D" id="3.50.30.40">
    <property type="entry name" value="Ribonuclease E inhibitor RraA/RraA-like"/>
    <property type="match status" value="1"/>
</dbReference>
<feature type="region of interest" description="Disordered" evidence="13">
    <location>
        <begin position="1"/>
        <end position="22"/>
    </location>
</feature>
<dbReference type="CDD" id="cd16841">
    <property type="entry name" value="RraA_family"/>
    <property type="match status" value="1"/>
</dbReference>
<dbReference type="RefSeq" id="WP_142047098.1">
    <property type="nucleotide sequence ID" value="NZ_VFPA01000001.1"/>
</dbReference>
<sequence length="247" mass="26554">MEKHPTRPHTLSAEATRRLKGTSTATLTTQLLKRGLRNTFLGGLQVLRPDLRMVGYAFTLRYAPAREDRGSAVHYDNSTDVQRLAVEAIGPDEVLVIDARGETRSASLGHILATRITRRGAAGIVTDGALRDLGGFSELPISTYVRAAHATTSSVIHHPVDMNVPIGCAGVLVMPGDVLVGDAEGVVVIPAAMAEEVAHDAYEQEVLEEFILAKVDAGGGINGLYPPNEATLAEFEQWRRDRPATRA</sequence>
<dbReference type="GO" id="GO:0008948">
    <property type="term" value="F:oxaloacetate decarboxylase activity"/>
    <property type="evidence" value="ECO:0007669"/>
    <property type="project" value="UniProtKB-EC"/>
</dbReference>
<evidence type="ECO:0000256" key="9">
    <source>
        <dbReference type="ARBA" id="ARBA00030169"/>
    </source>
</evidence>
<comment type="catalytic activity">
    <reaction evidence="1">
        <text>4-hydroxy-4-methyl-2-oxoglutarate = 2 pyruvate</text>
        <dbReference type="Rhea" id="RHEA:22748"/>
        <dbReference type="ChEBI" id="CHEBI:15361"/>
        <dbReference type="ChEBI" id="CHEBI:58276"/>
        <dbReference type="EC" id="4.1.3.17"/>
    </reaction>
</comment>
<evidence type="ECO:0000256" key="10">
    <source>
        <dbReference type="ARBA" id="ARBA00032305"/>
    </source>
</evidence>
<keyword evidence="12" id="KW-0479">Metal-binding</keyword>
<dbReference type="EC" id="4.1.1.112" evidence="6"/>
<comment type="similarity">
    <text evidence="3">Belongs to the class II aldolase/RraA-like family.</text>
</comment>
<evidence type="ECO:0000256" key="7">
    <source>
        <dbReference type="ARBA" id="ARBA00016549"/>
    </source>
</evidence>
<evidence type="ECO:0000256" key="2">
    <source>
        <dbReference type="ARBA" id="ARBA00001968"/>
    </source>
</evidence>
<evidence type="ECO:0000256" key="6">
    <source>
        <dbReference type="ARBA" id="ARBA00012947"/>
    </source>
</evidence>
<dbReference type="SUPFAM" id="SSF89562">
    <property type="entry name" value="RraA-like"/>
    <property type="match status" value="1"/>
</dbReference>
<dbReference type="EC" id="4.1.3.17" evidence="5"/>
<comment type="function">
    <text evidence="8">Catalyzes the aldol cleavage of 4-hydroxy-4-methyl-2-oxoglutarate (HMG) into 2 molecules of pyruvate. Also contains a secondary oxaloacetate (OAA) decarboxylase activity due to the common pyruvate enolate transition state formed following C-C bond cleavage in the retro-aldol and decarboxylation reactions.</text>
</comment>
<evidence type="ECO:0000313" key="14">
    <source>
        <dbReference type="EMBL" id="TQM13384.1"/>
    </source>
</evidence>
<dbReference type="AlphaFoldDB" id="A0A543DVN5"/>
<dbReference type="GO" id="GO:0047443">
    <property type="term" value="F:4-hydroxy-4-methyl-2-oxoglutarate aldolase activity"/>
    <property type="evidence" value="ECO:0007669"/>
    <property type="project" value="UniProtKB-EC"/>
</dbReference>
<comment type="cofactor">
    <cofactor evidence="2">
        <name>a divalent metal cation</name>
        <dbReference type="ChEBI" id="CHEBI:60240"/>
    </cofactor>
</comment>
<evidence type="ECO:0000256" key="12">
    <source>
        <dbReference type="PIRSR" id="PIRSR605493-1"/>
    </source>
</evidence>
<name>A0A543DVN5_9PSEU</name>
<feature type="binding site" evidence="12">
    <location>
        <begin position="109"/>
        <end position="112"/>
    </location>
    <ligand>
        <name>substrate</name>
    </ligand>
</feature>
<dbReference type="InterPro" id="IPR036704">
    <property type="entry name" value="RraA/RraA-like_sf"/>
</dbReference>
<keyword evidence="15" id="KW-1185">Reference proteome</keyword>
<comment type="cofactor">
    <cofactor evidence="12">
        <name>Mg(2+)</name>
        <dbReference type="ChEBI" id="CHEBI:18420"/>
    </cofactor>
</comment>
<gene>
    <name evidence="14" type="ORF">FB558_0118</name>
</gene>
<dbReference type="EMBL" id="VFPA01000001">
    <property type="protein sequence ID" value="TQM13384.1"/>
    <property type="molecule type" value="Genomic_DNA"/>
</dbReference>
<dbReference type="NCBIfam" id="NF006093">
    <property type="entry name" value="PRK08245.1"/>
    <property type="match status" value="1"/>
</dbReference>
<evidence type="ECO:0000256" key="5">
    <source>
        <dbReference type="ARBA" id="ARBA00012213"/>
    </source>
</evidence>
<evidence type="ECO:0000256" key="8">
    <source>
        <dbReference type="ARBA" id="ARBA00025046"/>
    </source>
</evidence>
<dbReference type="Proteomes" id="UP000315677">
    <property type="component" value="Unassembled WGS sequence"/>
</dbReference>
<dbReference type="Pfam" id="PF03737">
    <property type="entry name" value="RraA-like"/>
    <property type="match status" value="1"/>
</dbReference>
<dbReference type="GO" id="GO:0046872">
    <property type="term" value="F:metal ion binding"/>
    <property type="evidence" value="ECO:0007669"/>
    <property type="project" value="UniProtKB-KW"/>
</dbReference>
<organism evidence="14 15">
    <name type="scientific">Pseudonocardia kunmingensis</name>
    <dbReference type="NCBI Taxonomy" id="630975"/>
    <lineage>
        <taxon>Bacteria</taxon>
        <taxon>Bacillati</taxon>
        <taxon>Actinomycetota</taxon>
        <taxon>Actinomycetes</taxon>
        <taxon>Pseudonocardiales</taxon>
        <taxon>Pseudonocardiaceae</taxon>
        <taxon>Pseudonocardia</taxon>
    </lineage>
</organism>
<accession>A0A543DVN5</accession>
<keyword evidence="12" id="KW-0460">Magnesium</keyword>
<evidence type="ECO:0000256" key="3">
    <source>
        <dbReference type="ARBA" id="ARBA00008621"/>
    </source>
</evidence>
<feature type="binding site" evidence="12">
    <location>
        <position position="131"/>
    </location>
    <ligand>
        <name>substrate</name>
    </ligand>
</feature>
<comment type="subunit">
    <text evidence="4">Homotrimer.</text>
</comment>
<reference evidence="14 15" key="1">
    <citation type="submission" date="2019-06" db="EMBL/GenBank/DDBJ databases">
        <title>Sequencing the genomes of 1000 actinobacteria strains.</title>
        <authorList>
            <person name="Klenk H.-P."/>
        </authorList>
    </citation>
    <scope>NUCLEOTIDE SEQUENCE [LARGE SCALE GENOMIC DNA]</scope>
    <source>
        <strain evidence="14 15">DSM 45301</strain>
    </source>
</reference>
<evidence type="ECO:0000313" key="15">
    <source>
        <dbReference type="Proteomes" id="UP000315677"/>
    </source>
</evidence>
<comment type="caution">
    <text evidence="14">The sequence shown here is derived from an EMBL/GenBank/DDBJ whole genome shotgun (WGS) entry which is preliminary data.</text>
</comment>
<dbReference type="OrthoDB" id="9805307at2"/>
<proteinExistence type="inferred from homology"/>
<evidence type="ECO:0000256" key="1">
    <source>
        <dbReference type="ARBA" id="ARBA00001342"/>
    </source>
</evidence>
<evidence type="ECO:0000256" key="13">
    <source>
        <dbReference type="SAM" id="MobiDB-lite"/>
    </source>
</evidence>